<name>A0ABQ2DHK3_9DEIO</name>
<evidence type="ECO:0000313" key="3">
    <source>
        <dbReference type="Proteomes" id="UP000632222"/>
    </source>
</evidence>
<feature type="domain" description="TniQ" evidence="1">
    <location>
        <begin position="9"/>
        <end position="118"/>
    </location>
</feature>
<dbReference type="RefSeq" id="WP_189009030.1">
    <property type="nucleotide sequence ID" value="NZ_BMOD01000043.1"/>
</dbReference>
<sequence length="366" mass="42295">MNPAHRLPGRPKRHPDETWSSWIHRVAFSNSLKVSDLFATSHNPHRSRGWPPSSIKAADLQAIACMLGMEEETLIQHMDFPPAHTTLWFCPLCLQEQPYFRTHWTHIQGRCQVHSLMLLNSCSQCGKELSAYKSVSQRKKPEVMLNDFMTCNHCKHPHANHPAPIDSFLRSTWELFGLLNDHPKPHPPSATRQTPGATVPLAVTWLIWHEVLQNRFVSTSENLKTILRRNVEPTWNTPTSILQRVECLQDLITHWPWKLHRYLRWVAHLGVLQDHLHLPTWVDHVIASFMHQKDPILMLQVPYLLAVVNTHRIPIPGSPPPQHHDLWKAIDWLDGTHLKVIQQVELCPCAQHMQLHGSNRYLVPSP</sequence>
<dbReference type="Pfam" id="PF06527">
    <property type="entry name" value="TniQ"/>
    <property type="match status" value="1"/>
</dbReference>
<gene>
    <name evidence="2" type="ORF">GCM10008938_50610</name>
</gene>
<keyword evidence="3" id="KW-1185">Reference proteome</keyword>
<evidence type="ECO:0000259" key="1">
    <source>
        <dbReference type="Pfam" id="PF06527"/>
    </source>
</evidence>
<proteinExistence type="predicted"/>
<dbReference type="Proteomes" id="UP000632222">
    <property type="component" value="Unassembled WGS sequence"/>
</dbReference>
<dbReference type="InterPro" id="IPR009492">
    <property type="entry name" value="TniQ"/>
</dbReference>
<dbReference type="EMBL" id="BMOD01000043">
    <property type="protein sequence ID" value="GGJ58413.1"/>
    <property type="molecule type" value="Genomic_DNA"/>
</dbReference>
<evidence type="ECO:0000313" key="2">
    <source>
        <dbReference type="EMBL" id="GGJ58413.1"/>
    </source>
</evidence>
<organism evidence="2 3">
    <name type="scientific">Deinococcus roseus</name>
    <dbReference type="NCBI Taxonomy" id="392414"/>
    <lineage>
        <taxon>Bacteria</taxon>
        <taxon>Thermotogati</taxon>
        <taxon>Deinococcota</taxon>
        <taxon>Deinococci</taxon>
        <taxon>Deinococcales</taxon>
        <taxon>Deinococcaceae</taxon>
        <taxon>Deinococcus</taxon>
    </lineage>
</organism>
<accession>A0ABQ2DHK3</accession>
<comment type="caution">
    <text evidence="2">The sequence shown here is derived from an EMBL/GenBank/DDBJ whole genome shotgun (WGS) entry which is preliminary data.</text>
</comment>
<reference evidence="3" key="1">
    <citation type="journal article" date="2019" name="Int. J. Syst. Evol. Microbiol.">
        <title>The Global Catalogue of Microorganisms (GCM) 10K type strain sequencing project: providing services to taxonomists for standard genome sequencing and annotation.</title>
        <authorList>
            <consortium name="The Broad Institute Genomics Platform"/>
            <consortium name="The Broad Institute Genome Sequencing Center for Infectious Disease"/>
            <person name="Wu L."/>
            <person name="Ma J."/>
        </authorList>
    </citation>
    <scope>NUCLEOTIDE SEQUENCE [LARGE SCALE GENOMIC DNA]</scope>
    <source>
        <strain evidence="3">JCM 14370</strain>
    </source>
</reference>
<protein>
    <recommendedName>
        <fullName evidence="1">TniQ domain-containing protein</fullName>
    </recommendedName>
</protein>